<dbReference type="PANTHER" id="PTHR43297">
    <property type="entry name" value="OLIGOPEPTIDE TRANSPORT ATP-BINDING PROTEIN APPD"/>
    <property type="match status" value="1"/>
</dbReference>
<protein>
    <submittedName>
        <fullName evidence="9">Oligopeptide/dipeptide ABC transporter, ATP-binding protein</fullName>
    </submittedName>
</protein>
<organism evidence="9">
    <name type="scientific">mine drainage metagenome</name>
    <dbReference type="NCBI Taxonomy" id="410659"/>
    <lineage>
        <taxon>unclassified sequences</taxon>
        <taxon>metagenomes</taxon>
        <taxon>ecological metagenomes</taxon>
    </lineage>
</organism>
<evidence type="ECO:0000256" key="4">
    <source>
        <dbReference type="ARBA" id="ARBA00022519"/>
    </source>
</evidence>
<dbReference type="Pfam" id="PF00005">
    <property type="entry name" value="ABC_tran"/>
    <property type="match status" value="1"/>
</dbReference>
<dbReference type="PANTHER" id="PTHR43297:SF14">
    <property type="entry name" value="ATPASE AAA-TYPE CORE DOMAIN-CONTAINING PROTEIN"/>
    <property type="match status" value="1"/>
</dbReference>
<keyword evidence="4" id="KW-0997">Cell inner membrane</keyword>
<evidence type="ECO:0000256" key="3">
    <source>
        <dbReference type="ARBA" id="ARBA00022475"/>
    </source>
</evidence>
<feature type="non-terminal residue" evidence="9">
    <location>
        <position position="107"/>
    </location>
</feature>
<keyword evidence="9" id="KW-0547">Nucleotide-binding</keyword>
<keyword evidence="2" id="KW-0813">Transport</keyword>
<evidence type="ECO:0000313" key="9">
    <source>
        <dbReference type="EMBL" id="EQD57416.1"/>
    </source>
</evidence>
<feature type="domain" description="ABC transporter" evidence="8">
    <location>
        <begin position="40"/>
        <end position="70"/>
    </location>
</feature>
<evidence type="ECO:0000256" key="1">
    <source>
        <dbReference type="ARBA" id="ARBA00004370"/>
    </source>
</evidence>
<evidence type="ECO:0000256" key="7">
    <source>
        <dbReference type="SAM" id="MobiDB-lite"/>
    </source>
</evidence>
<dbReference type="AlphaFoldDB" id="T1A9P3"/>
<accession>T1A9P3</accession>
<comment type="caution">
    <text evidence="9">The sequence shown here is derived from an EMBL/GenBank/DDBJ whole genome shotgun (WGS) entry which is preliminary data.</text>
</comment>
<feature type="region of interest" description="Disordered" evidence="7">
    <location>
        <begin position="1"/>
        <end position="20"/>
    </location>
</feature>
<keyword evidence="9" id="KW-0067">ATP-binding</keyword>
<sequence length="107" mass="11374">AADAAPGSGSAKTLRDNAVGKLTEVGRPERSQGIRALPPLSFPGAMRQRVMIAMALLFEPKVIIADEATSALDVTLEAQVLELLLRLRETHGTSLLFISHDLGVVSQ</sequence>
<dbReference type="GO" id="GO:0016887">
    <property type="term" value="F:ATP hydrolysis activity"/>
    <property type="evidence" value="ECO:0007669"/>
    <property type="project" value="InterPro"/>
</dbReference>
<dbReference type="GO" id="GO:0005524">
    <property type="term" value="F:ATP binding"/>
    <property type="evidence" value="ECO:0007669"/>
    <property type="project" value="UniProtKB-KW"/>
</dbReference>
<dbReference type="Gene3D" id="3.40.50.300">
    <property type="entry name" value="P-loop containing nucleotide triphosphate hydrolases"/>
    <property type="match status" value="1"/>
</dbReference>
<keyword evidence="3" id="KW-1003">Cell membrane</keyword>
<dbReference type="InterPro" id="IPR050388">
    <property type="entry name" value="ABC_Ni/Peptide_Import"/>
</dbReference>
<proteinExistence type="predicted"/>
<evidence type="ECO:0000256" key="2">
    <source>
        <dbReference type="ARBA" id="ARBA00022448"/>
    </source>
</evidence>
<evidence type="ECO:0000256" key="5">
    <source>
        <dbReference type="ARBA" id="ARBA00022967"/>
    </source>
</evidence>
<comment type="subcellular location">
    <subcellularLocation>
        <location evidence="1">Membrane</location>
    </subcellularLocation>
</comment>
<dbReference type="EMBL" id="AUZY01005780">
    <property type="protein sequence ID" value="EQD57416.1"/>
    <property type="molecule type" value="Genomic_DNA"/>
</dbReference>
<dbReference type="InterPro" id="IPR003439">
    <property type="entry name" value="ABC_transporter-like_ATP-bd"/>
</dbReference>
<name>T1A9P3_9ZZZZ</name>
<reference evidence="9" key="2">
    <citation type="journal article" date="2014" name="ISME J.">
        <title>Microbial stratification in low pH oxic and suboxic macroscopic growths along an acid mine drainage.</title>
        <authorList>
            <person name="Mendez-Garcia C."/>
            <person name="Mesa V."/>
            <person name="Sprenger R.R."/>
            <person name="Richter M."/>
            <person name="Diez M.S."/>
            <person name="Solano J."/>
            <person name="Bargiela R."/>
            <person name="Golyshina O.V."/>
            <person name="Manteca A."/>
            <person name="Ramos J.L."/>
            <person name="Gallego J.R."/>
            <person name="Llorente I."/>
            <person name="Martins Dos Santos V.A."/>
            <person name="Jensen O.N."/>
            <person name="Pelaez A.I."/>
            <person name="Sanchez J."/>
            <person name="Ferrer M."/>
        </authorList>
    </citation>
    <scope>NUCLEOTIDE SEQUENCE</scope>
</reference>
<gene>
    <name evidence="9" type="ORF">B1B_08814</name>
</gene>
<dbReference type="GO" id="GO:0016020">
    <property type="term" value="C:membrane"/>
    <property type="evidence" value="ECO:0007669"/>
    <property type="project" value="UniProtKB-SubCell"/>
</dbReference>
<feature type="non-terminal residue" evidence="9">
    <location>
        <position position="1"/>
    </location>
</feature>
<dbReference type="InterPro" id="IPR027417">
    <property type="entry name" value="P-loop_NTPase"/>
</dbReference>
<dbReference type="SUPFAM" id="SSF52540">
    <property type="entry name" value="P-loop containing nucleoside triphosphate hydrolases"/>
    <property type="match status" value="1"/>
</dbReference>
<keyword evidence="5" id="KW-1278">Translocase</keyword>
<keyword evidence="6" id="KW-0472">Membrane</keyword>
<evidence type="ECO:0000259" key="8">
    <source>
        <dbReference type="Pfam" id="PF00005"/>
    </source>
</evidence>
<evidence type="ECO:0000256" key="6">
    <source>
        <dbReference type="ARBA" id="ARBA00023136"/>
    </source>
</evidence>
<reference evidence="9" key="1">
    <citation type="submission" date="2013-08" db="EMBL/GenBank/DDBJ databases">
        <authorList>
            <person name="Mendez C."/>
            <person name="Richter M."/>
            <person name="Ferrer M."/>
            <person name="Sanchez J."/>
        </authorList>
    </citation>
    <scope>NUCLEOTIDE SEQUENCE</scope>
</reference>